<name>A0A2M8LCX4_9BACT</name>
<dbReference type="Proteomes" id="UP000228700">
    <property type="component" value="Unassembled WGS sequence"/>
</dbReference>
<evidence type="ECO:0000313" key="1">
    <source>
        <dbReference type="EMBL" id="PJE74466.1"/>
    </source>
</evidence>
<reference evidence="2" key="1">
    <citation type="submission" date="2017-09" db="EMBL/GenBank/DDBJ databases">
        <title>Depth-based differentiation of microbial function through sediment-hosted aquifers and enrichment of novel symbionts in the deep terrestrial subsurface.</title>
        <authorList>
            <person name="Probst A.J."/>
            <person name="Ladd B."/>
            <person name="Jarett J.K."/>
            <person name="Geller-Mcgrath D.E."/>
            <person name="Sieber C.M.K."/>
            <person name="Emerson J.B."/>
            <person name="Anantharaman K."/>
            <person name="Thomas B.C."/>
            <person name="Malmstrom R."/>
            <person name="Stieglmeier M."/>
            <person name="Klingl A."/>
            <person name="Woyke T."/>
            <person name="Ryan C.M."/>
            <person name="Banfield J.F."/>
        </authorList>
    </citation>
    <scope>NUCLEOTIDE SEQUENCE [LARGE SCALE GENOMIC DNA]</scope>
</reference>
<protein>
    <submittedName>
        <fullName evidence="1">Uncharacterized protein</fullName>
    </submittedName>
</protein>
<accession>A0A2M8LCX4</accession>
<dbReference type="AlphaFoldDB" id="A0A2M8LCX4"/>
<evidence type="ECO:0000313" key="2">
    <source>
        <dbReference type="Proteomes" id="UP000228700"/>
    </source>
</evidence>
<dbReference type="EMBL" id="PFEQ01000001">
    <property type="protein sequence ID" value="PJE74466.1"/>
    <property type="molecule type" value="Genomic_DNA"/>
</dbReference>
<comment type="caution">
    <text evidence="1">The sequence shown here is derived from an EMBL/GenBank/DDBJ whole genome shotgun (WGS) entry which is preliminary data.</text>
</comment>
<sequence>MKIKLLLGLMLIFSVMIVFVYRDQGKSLPVNTEIDQSKVSHQQSKKPGQQKVTLSISVEPSFAP</sequence>
<proteinExistence type="predicted"/>
<organism evidence="1 2">
    <name type="scientific">Candidatus Taylorbacteria bacterium CG10_big_fil_rev_8_21_14_0_10_41_48</name>
    <dbReference type="NCBI Taxonomy" id="1975024"/>
    <lineage>
        <taxon>Bacteria</taxon>
        <taxon>Candidatus Tayloriibacteriota</taxon>
    </lineage>
</organism>
<gene>
    <name evidence="1" type="ORF">COV01_00300</name>
</gene>